<name>X0RYL4_9ZZZZ</name>
<proteinExistence type="predicted"/>
<comment type="caution">
    <text evidence="1">The sequence shown here is derived from an EMBL/GenBank/DDBJ whole genome shotgun (WGS) entry which is preliminary data.</text>
</comment>
<dbReference type="AlphaFoldDB" id="X0RYL4"/>
<dbReference type="EMBL" id="BARS01004158">
    <property type="protein sequence ID" value="GAF73914.1"/>
    <property type="molecule type" value="Genomic_DNA"/>
</dbReference>
<reference evidence="1" key="1">
    <citation type="journal article" date="2014" name="Front. Microbiol.">
        <title>High frequency of phylogenetically diverse reductive dehalogenase-homologous genes in deep subseafloor sedimentary metagenomes.</title>
        <authorList>
            <person name="Kawai M."/>
            <person name="Futagami T."/>
            <person name="Toyoda A."/>
            <person name="Takaki Y."/>
            <person name="Nishi S."/>
            <person name="Hori S."/>
            <person name="Arai W."/>
            <person name="Tsubouchi T."/>
            <person name="Morono Y."/>
            <person name="Uchiyama I."/>
            <person name="Ito T."/>
            <person name="Fujiyama A."/>
            <person name="Inagaki F."/>
            <person name="Takami H."/>
        </authorList>
    </citation>
    <scope>NUCLEOTIDE SEQUENCE</scope>
    <source>
        <strain evidence="1">Expedition CK06-06</strain>
    </source>
</reference>
<organism evidence="1">
    <name type="scientific">marine sediment metagenome</name>
    <dbReference type="NCBI Taxonomy" id="412755"/>
    <lineage>
        <taxon>unclassified sequences</taxon>
        <taxon>metagenomes</taxon>
        <taxon>ecological metagenomes</taxon>
    </lineage>
</organism>
<sequence length="50" mass="6196">RKVLKLMGVEKPWPLQRLNATPNKKKRLSKTDERFVRKYYKKDFELLNYK</sequence>
<accession>X0RYL4</accession>
<feature type="non-terminal residue" evidence="1">
    <location>
        <position position="1"/>
    </location>
</feature>
<evidence type="ECO:0000313" key="1">
    <source>
        <dbReference type="EMBL" id="GAF73914.1"/>
    </source>
</evidence>
<gene>
    <name evidence="1" type="ORF">S01H1_08107</name>
</gene>
<protein>
    <submittedName>
        <fullName evidence="1">Uncharacterized protein</fullName>
    </submittedName>
</protein>